<keyword evidence="3" id="KW-1185">Reference proteome</keyword>
<dbReference type="AlphaFoldDB" id="A0A8R1XVW2"/>
<reference evidence="2" key="2">
    <citation type="submission" date="2022-06" db="UniProtKB">
        <authorList>
            <consortium name="EnsemblMetazoa"/>
        </authorList>
    </citation>
    <scope>IDENTIFICATION</scope>
</reference>
<evidence type="ECO:0000313" key="2">
    <source>
        <dbReference type="EnsemblMetazoa" id="OVOC3807.1"/>
    </source>
</evidence>
<organism evidence="2 3">
    <name type="scientific">Onchocerca volvulus</name>
    <dbReference type="NCBI Taxonomy" id="6282"/>
    <lineage>
        <taxon>Eukaryota</taxon>
        <taxon>Metazoa</taxon>
        <taxon>Ecdysozoa</taxon>
        <taxon>Nematoda</taxon>
        <taxon>Chromadorea</taxon>
        <taxon>Rhabditida</taxon>
        <taxon>Spirurina</taxon>
        <taxon>Spiruromorpha</taxon>
        <taxon>Filarioidea</taxon>
        <taxon>Onchocercidae</taxon>
        <taxon>Onchocerca</taxon>
    </lineage>
</organism>
<sequence>MALKRQSKDVLQVHSKEGEGEEQLRSSHQFLVHPDYLHAPPPHNSRVPLARSGNVVCCTTDNVRYARQREVNRLYLDVVNKDRCMR</sequence>
<name>A0A8R1XVW2_ONCVO</name>
<dbReference type="EMBL" id="CMVM020000122">
    <property type="status" value="NOT_ANNOTATED_CDS"/>
    <property type="molecule type" value="Genomic_DNA"/>
</dbReference>
<dbReference type="EnsemblMetazoa" id="OVOC3807.1">
    <property type="protein sequence ID" value="OVOC3807.1"/>
    <property type="gene ID" value="WBGene00240616"/>
</dbReference>
<proteinExistence type="predicted"/>
<dbReference type="Proteomes" id="UP000024404">
    <property type="component" value="Unassembled WGS sequence"/>
</dbReference>
<feature type="compositionally biased region" description="Basic and acidic residues" evidence="1">
    <location>
        <begin position="14"/>
        <end position="25"/>
    </location>
</feature>
<evidence type="ECO:0000313" key="3">
    <source>
        <dbReference type="Proteomes" id="UP000024404"/>
    </source>
</evidence>
<evidence type="ECO:0000256" key="1">
    <source>
        <dbReference type="SAM" id="MobiDB-lite"/>
    </source>
</evidence>
<feature type="region of interest" description="Disordered" evidence="1">
    <location>
        <begin position="1"/>
        <end position="51"/>
    </location>
</feature>
<accession>A0A8R1XVW2</accession>
<reference evidence="3" key="1">
    <citation type="submission" date="2013-10" db="EMBL/GenBank/DDBJ databases">
        <title>Genome sequencing of Onchocerca volvulus.</title>
        <authorList>
            <person name="Cotton J."/>
            <person name="Tsai J."/>
            <person name="Stanley E."/>
            <person name="Tracey A."/>
            <person name="Holroyd N."/>
            <person name="Lustigman S."/>
            <person name="Berriman M."/>
        </authorList>
    </citation>
    <scope>NUCLEOTIDE SEQUENCE</scope>
</reference>
<protein>
    <submittedName>
        <fullName evidence="2">Uncharacterized protein</fullName>
    </submittedName>
</protein>